<dbReference type="OrthoDB" id="1917519at2759"/>
<dbReference type="Pfam" id="PF21672">
    <property type="entry name" value="COMM_HN"/>
    <property type="match status" value="1"/>
</dbReference>
<dbReference type="GO" id="GO:0006814">
    <property type="term" value="P:sodium ion transport"/>
    <property type="evidence" value="ECO:0007669"/>
    <property type="project" value="InterPro"/>
</dbReference>
<dbReference type="Pfam" id="PF07258">
    <property type="entry name" value="COMM_domain"/>
    <property type="match status" value="1"/>
</dbReference>
<name>A0A9P0C9G7_9CUCU</name>
<gene>
    <name evidence="4" type="ORF">PSYICH_LOCUS1282</name>
</gene>
<feature type="domain" description="COMM" evidence="3">
    <location>
        <begin position="122"/>
        <end position="195"/>
    </location>
</feature>
<comment type="similarity">
    <text evidence="2">Belongs to the COMM domain-containing protein 3 family.</text>
</comment>
<evidence type="ECO:0000313" key="4">
    <source>
        <dbReference type="EMBL" id="CAH1099447.1"/>
    </source>
</evidence>
<sequence>MKIFENYKSSLSISRNITLITDDIFKKIIENCFSFLTEKKEIHSTSNLYKSKPDVTKEFYAALLAVTAEFARKNVSKEEIIKYLTSNCGLPSDRADLYAQNFEKERTKIEISLLNIGSSLPHVSDIKWKIDHIVKSSEMDSSEGPLFRICLIAEQYDNENENKALKNIHFTCNSVELLDLIYKLKDALRHCNNLTHRVF</sequence>
<evidence type="ECO:0000256" key="1">
    <source>
        <dbReference type="ARBA" id="ARBA00016548"/>
    </source>
</evidence>
<dbReference type="PANTHER" id="PTHR31159">
    <property type="entry name" value="COMM DOMAIN-CONTAINING PROTEIN 3"/>
    <property type="match status" value="1"/>
</dbReference>
<evidence type="ECO:0000259" key="3">
    <source>
        <dbReference type="PROSITE" id="PS51269"/>
    </source>
</evidence>
<keyword evidence="5" id="KW-1185">Reference proteome</keyword>
<dbReference type="AlphaFoldDB" id="A0A9P0C9G7"/>
<dbReference type="PROSITE" id="PS51269">
    <property type="entry name" value="COMM"/>
    <property type="match status" value="1"/>
</dbReference>
<organism evidence="4 5">
    <name type="scientific">Psylliodes chrysocephalus</name>
    <dbReference type="NCBI Taxonomy" id="3402493"/>
    <lineage>
        <taxon>Eukaryota</taxon>
        <taxon>Metazoa</taxon>
        <taxon>Ecdysozoa</taxon>
        <taxon>Arthropoda</taxon>
        <taxon>Hexapoda</taxon>
        <taxon>Insecta</taxon>
        <taxon>Pterygota</taxon>
        <taxon>Neoptera</taxon>
        <taxon>Endopterygota</taxon>
        <taxon>Coleoptera</taxon>
        <taxon>Polyphaga</taxon>
        <taxon>Cucujiformia</taxon>
        <taxon>Chrysomeloidea</taxon>
        <taxon>Chrysomelidae</taxon>
        <taxon>Galerucinae</taxon>
        <taxon>Alticini</taxon>
        <taxon>Psylliodes</taxon>
    </lineage>
</organism>
<evidence type="ECO:0000313" key="5">
    <source>
        <dbReference type="Proteomes" id="UP001153636"/>
    </source>
</evidence>
<evidence type="ECO:0000256" key="2">
    <source>
        <dbReference type="ARBA" id="ARBA00093469"/>
    </source>
</evidence>
<dbReference type="Proteomes" id="UP001153636">
    <property type="component" value="Chromosome 1"/>
</dbReference>
<proteinExistence type="inferred from homology"/>
<dbReference type="InterPro" id="IPR037355">
    <property type="entry name" value="COMMD3"/>
</dbReference>
<dbReference type="PANTHER" id="PTHR31159:SF1">
    <property type="entry name" value="COMM DOMAIN-CONTAINING PROTEIN 3"/>
    <property type="match status" value="1"/>
</dbReference>
<reference evidence="4" key="1">
    <citation type="submission" date="2022-01" db="EMBL/GenBank/DDBJ databases">
        <authorList>
            <person name="King R."/>
        </authorList>
    </citation>
    <scope>NUCLEOTIDE SEQUENCE</scope>
</reference>
<protein>
    <recommendedName>
        <fullName evidence="1">COMM domain-containing protein 3</fullName>
    </recommendedName>
</protein>
<accession>A0A9P0C9G7</accession>
<dbReference type="EMBL" id="OV651813">
    <property type="protein sequence ID" value="CAH1099447.1"/>
    <property type="molecule type" value="Genomic_DNA"/>
</dbReference>
<dbReference type="InterPro" id="IPR017920">
    <property type="entry name" value="COMM"/>
</dbReference>